<comment type="caution">
    <text evidence="4">The sequence shown here is derived from an EMBL/GenBank/DDBJ whole genome shotgun (WGS) entry which is preliminary data.</text>
</comment>
<dbReference type="InterPro" id="IPR047137">
    <property type="entry name" value="ORF3"/>
</dbReference>
<feature type="region of interest" description="Disordered" evidence="2">
    <location>
        <begin position="1"/>
        <end position="26"/>
    </location>
</feature>
<dbReference type="PANTHER" id="PTHR33824">
    <property type="entry name" value="POLYKETIDE CYCLASE/DEHYDRASE AND LIPID TRANSPORT SUPERFAMILY PROTEIN"/>
    <property type="match status" value="1"/>
</dbReference>
<dbReference type="Gene3D" id="3.30.530.20">
    <property type="match status" value="1"/>
</dbReference>
<evidence type="ECO:0000313" key="4">
    <source>
        <dbReference type="EMBL" id="MDT8758022.1"/>
    </source>
</evidence>
<evidence type="ECO:0000259" key="3">
    <source>
        <dbReference type="Pfam" id="PF03364"/>
    </source>
</evidence>
<dbReference type="InterPro" id="IPR023393">
    <property type="entry name" value="START-like_dom_sf"/>
</dbReference>
<evidence type="ECO:0000256" key="2">
    <source>
        <dbReference type="SAM" id="MobiDB-lite"/>
    </source>
</evidence>
<sequence length="183" mass="20534">MSDVRDGAPSYVSKDSDVQTSAAQQGEGTVWGRTLSIMRPRDELYAFWRDFGNLATFMENIVSIDAIDDRRSRWTVKGPNGNYEWTSVVTEERPGELIAWQSEDGDVKNSGRIEFRDAPPGHGTYVRAILAYEPPMGFIGKAVAKLTQKEPQISSTRDLRRFKQLMETGEIATTTPPNRQSDS</sequence>
<accession>A0ABU3N0F0</accession>
<dbReference type="CDD" id="cd07817">
    <property type="entry name" value="SRPBCC_8"/>
    <property type="match status" value="1"/>
</dbReference>
<dbReference type="EMBL" id="JALMLT010000001">
    <property type="protein sequence ID" value="MDT8758022.1"/>
    <property type="molecule type" value="Genomic_DNA"/>
</dbReference>
<name>A0ABU3N0F0_9SPHN</name>
<gene>
    <name evidence="4" type="ORF">MZO42_04875</name>
</gene>
<dbReference type="InterPro" id="IPR005031">
    <property type="entry name" value="COQ10_START"/>
</dbReference>
<reference evidence="4" key="1">
    <citation type="submission" date="2022-04" db="EMBL/GenBank/DDBJ databases">
        <title>Tomato heritable bacteria conferring resistance against bacterial wilt.</title>
        <authorList>
            <person name="Yin J."/>
        </authorList>
    </citation>
    <scope>NUCLEOTIDE SEQUENCE</scope>
    <source>
        <strain evidence="4">Cra20</strain>
    </source>
</reference>
<evidence type="ECO:0000256" key="1">
    <source>
        <dbReference type="ARBA" id="ARBA00008918"/>
    </source>
</evidence>
<organism evidence="4">
    <name type="scientific">Sphingomonas psychrotolerans</name>
    <dbReference type="NCBI Taxonomy" id="1327635"/>
    <lineage>
        <taxon>Bacteria</taxon>
        <taxon>Pseudomonadati</taxon>
        <taxon>Pseudomonadota</taxon>
        <taxon>Alphaproteobacteria</taxon>
        <taxon>Sphingomonadales</taxon>
        <taxon>Sphingomonadaceae</taxon>
        <taxon>Sphingomonas</taxon>
    </lineage>
</organism>
<dbReference type="Pfam" id="PF03364">
    <property type="entry name" value="Polyketide_cyc"/>
    <property type="match status" value="1"/>
</dbReference>
<dbReference type="SUPFAM" id="SSF55961">
    <property type="entry name" value="Bet v1-like"/>
    <property type="match status" value="1"/>
</dbReference>
<comment type="similarity">
    <text evidence="1">Belongs to the ribosome association toxin RatA family.</text>
</comment>
<proteinExistence type="inferred from homology"/>
<dbReference type="PANTHER" id="PTHR33824:SF7">
    <property type="entry name" value="POLYKETIDE CYCLASE_DEHYDRASE AND LIPID TRANSPORT SUPERFAMILY PROTEIN"/>
    <property type="match status" value="1"/>
</dbReference>
<feature type="domain" description="Coenzyme Q-binding protein COQ10 START" evidence="3">
    <location>
        <begin position="39"/>
        <end position="145"/>
    </location>
</feature>
<protein>
    <submittedName>
        <fullName evidence="4">SRPBCC family protein</fullName>
    </submittedName>
</protein>